<sequence length="141" mass="15122">MTERSTSTAPQPDEWLDGLLRQAARADEPADDGFSDAVLRALPAAALAPVSPAAPAAQPHWGAAFWRPVLNSLGLALLLLCAAALWPQWQTLWAWGSLLAQQPTALADPRLTTQWLEPLLALAAPAGLWLWWSLSLGSVDI</sequence>
<proteinExistence type="predicted"/>
<keyword evidence="2" id="KW-1185">Reference proteome</keyword>
<name>A0ABS5DTR1_9BURK</name>
<dbReference type="RefSeq" id="WP_210806406.1">
    <property type="nucleotide sequence ID" value="NZ_JAGQDG010000001.1"/>
</dbReference>
<reference evidence="1 2" key="1">
    <citation type="submission" date="2021-04" db="EMBL/GenBank/DDBJ databases">
        <title>The genome sequence of type strain Ideonella paludis KCTC 32238.</title>
        <authorList>
            <person name="Liu Y."/>
        </authorList>
    </citation>
    <scope>NUCLEOTIDE SEQUENCE [LARGE SCALE GENOMIC DNA]</scope>
    <source>
        <strain evidence="1 2">KCTC 32238</strain>
    </source>
</reference>
<comment type="caution">
    <text evidence="1">The sequence shown here is derived from an EMBL/GenBank/DDBJ whole genome shotgun (WGS) entry which is preliminary data.</text>
</comment>
<organism evidence="1 2">
    <name type="scientific">Ideonella paludis</name>
    <dbReference type="NCBI Taxonomy" id="1233411"/>
    <lineage>
        <taxon>Bacteria</taxon>
        <taxon>Pseudomonadati</taxon>
        <taxon>Pseudomonadota</taxon>
        <taxon>Betaproteobacteria</taxon>
        <taxon>Burkholderiales</taxon>
        <taxon>Sphaerotilaceae</taxon>
        <taxon>Ideonella</taxon>
    </lineage>
</organism>
<protein>
    <recommendedName>
        <fullName evidence="3">ABC transporter permease</fullName>
    </recommendedName>
</protein>
<dbReference type="EMBL" id="JAGQDG010000001">
    <property type="protein sequence ID" value="MBQ0934500.1"/>
    <property type="molecule type" value="Genomic_DNA"/>
</dbReference>
<evidence type="ECO:0000313" key="1">
    <source>
        <dbReference type="EMBL" id="MBQ0934500.1"/>
    </source>
</evidence>
<accession>A0ABS5DTR1</accession>
<dbReference type="Proteomes" id="UP000672097">
    <property type="component" value="Unassembled WGS sequence"/>
</dbReference>
<gene>
    <name evidence="1" type="ORF">KAK11_04090</name>
</gene>
<evidence type="ECO:0008006" key="3">
    <source>
        <dbReference type="Google" id="ProtNLM"/>
    </source>
</evidence>
<evidence type="ECO:0000313" key="2">
    <source>
        <dbReference type="Proteomes" id="UP000672097"/>
    </source>
</evidence>